<dbReference type="EMBL" id="JBJJXI010000019">
    <property type="protein sequence ID" value="KAL3405880.1"/>
    <property type="molecule type" value="Genomic_DNA"/>
</dbReference>
<name>A0ABD2XL20_9HYME</name>
<evidence type="ECO:0000256" key="1">
    <source>
        <dbReference type="ARBA" id="ARBA00004141"/>
    </source>
</evidence>
<dbReference type="Proteomes" id="UP001627154">
    <property type="component" value="Unassembled WGS sequence"/>
</dbReference>
<dbReference type="InterPro" id="IPR004117">
    <property type="entry name" value="7tm6_olfct_rcpt"/>
</dbReference>
<gene>
    <name evidence="10" type="ORF">TKK_001307</name>
</gene>
<evidence type="ECO:0000313" key="11">
    <source>
        <dbReference type="Proteomes" id="UP001627154"/>
    </source>
</evidence>
<organism evidence="10 11">
    <name type="scientific">Trichogramma kaykai</name>
    <dbReference type="NCBI Taxonomy" id="54128"/>
    <lineage>
        <taxon>Eukaryota</taxon>
        <taxon>Metazoa</taxon>
        <taxon>Ecdysozoa</taxon>
        <taxon>Arthropoda</taxon>
        <taxon>Hexapoda</taxon>
        <taxon>Insecta</taxon>
        <taxon>Pterygota</taxon>
        <taxon>Neoptera</taxon>
        <taxon>Endopterygota</taxon>
        <taxon>Hymenoptera</taxon>
        <taxon>Apocrita</taxon>
        <taxon>Proctotrupomorpha</taxon>
        <taxon>Chalcidoidea</taxon>
        <taxon>Trichogrammatidae</taxon>
        <taxon>Trichogramma</taxon>
    </lineage>
</organism>
<protein>
    <recommendedName>
        <fullName evidence="12">Odorant receptor</fullName>
    </recommendedName>
</protein>
<keyword evidence="4" id="KW-0552">Olfaction</keyword>
<evidence type="ECO:0000256" key="5">
    <source>
        <dbReference type="ARBA" id="ARBA00022989"/>
    </source>
</evidence>
<evidence type="ECO:0000256" key="2">
    <source>
        <dbReference type="ARBA" id="ARBA00022606"/>
    </source>
</evidence>
<feature type="transmembrane region" description="Helical" evidence="9">
    <location>
        <begin position="58"/>
        <end position="77"/>
    </location>
</feature>
<keyword evidence="11" id="KW-1185">Reference proteome</keyword>
<comment type="caution">
    <text evidence="10">The sequence shown here is derived from an EMBL/GenBank/DDBJ whole genome shotgun (WGS) entry which is preliminary data.</text>
</comment>
<proteinExistence type="predicted"/>
<evidence type="ECO:0000313" key="10">
    <source>
        <dbReference type="EMBL" id="KAL3405880.1"/>
    </source>
</evidence>
<keyword evidence="8" id="KW-0807">Transducer</keyword>
<keyword evidence="5 9" id="KW-1133">Transmembrane helix</keyword>
<evidence type="ECO:0000256" key="7">
    <source>
        <dbReference type="ARBA" id="ARBA00023170"/>
    </source>
</evidence>
<evidence type="ECO:0000256" key="8">
    <source>
        <dbReference type="ARBA" id="ARBA00023224"/>
    </source>
</evidence>
<reference evidence="10 11" key="1">
    <citation type="journal article" date="2024" name="bioRxiv">
        <title>A reference genome for Trichogramma kaykai: A tiny desert-dwelling parasitoid wasp with competing sex-ratio distorters.</title>
        <authorList>
            <person name="Culotta J."/>
            <person name="Lindsey A.R."/>
        </authorList>
    </citation>
    <scope>NUCLEOTIDE SEQUENCE [LARGE SCALE GENOMIC DNA]</scope>
    <source>
        <strain evidence="10 11">KSX58</strain>
    </source>
</reference>
<evidence type="ECO:0000256" key="9">
    <source>
        <dbReference type="SAM" id="Phobius"/>
    </source>
</evidence>
<comment type="subcellular location">
    <subcellularLocation>
        <location evidence="1">Membrane</location>
        <topology evidence="1">Multi-pass membrane protein</topology>
    </subcellularLocation>
</comment>
<dbReference type="GO" id="GO:0007608">
    <property type="term" value="P:sensory perception of smell"/>
    <property type="evidence" value="ECO:0007669"/>
    <property type="project" value="UniProtKB-KW"/>
</dbReference>
<accession>A0ABD2XL20</accession>
<sequence>MLEDQKTENEFFDSPEYHLNEKFMTVVGSWPYLSPKKKKTICDDERKIFATYANYGKILSIVFTVCYYLVGVIYIVSPLIPSASHYRVTGDWIAPIRNVLEVEFFIDPVNYYWKLYVLLVHMCMGVVSLHLANDSFFVMVVLHCCGMFAVLRYKVEQMNKEMIVHGYSCNQQLAVKRIKEIVMYHLECLDCQNDQPQFRHLYSGIQNSIILHIQFEATFFQLLKTAMSYFTMIIQTP</sequence>
<keyword evidence="6 9" id="KW-0472">Membrane</keyword>
<dbReference type="GO" id="GO:0016020">
    <property type="term" value="C:membrane"/>
    <property type="evidence" value="ECO:0007669"/>
    <property type="project" value="UniProtKB-SubCell"/>
</dbReference>
<dbReference type="GO" id="GO:0007165">
    <property type="term" value="P:signal transduction"/>
    <property type="evidence" value="ECO:0007669"/>
    <property type="project" value="UniProtKB-KW"/>
</dbReference>
<evidence type="ECO:0000256" key="3">
    <source>
        <dbReference type="ARBA" id="ARBA00022692"/>
    </source>
</evidence>
<dbReference type="AlphaFoldDB" id="A0ABD2XL20"/>
<keyword evidence="7" id="KW-0675">Receptor</keyword>
<evidence type="ECO:0000256" key="6">
    <source>
        <dbReference type="ARBA" id="ARBA00023136"/>
    </source>
</evidence>
<evidence type="ECO:0000256" key="4">
    <source>
        <dbReference type="ARBA" id="ARBA00022725"/>
    </source>
</evidence>
<keyword evidence="3 9" id="KW-0812">Transmembrane</keyword>
<evidence type="ECO:0008006" key="12">
    <source>
        <dbReference type="Google" id="ProtNLM"/>
    </source>
</evidence>
<feature type="transmembrane region" description="Helical" evidence="9">
    <location>
        <begin position="136"/>
        <end position="153"/>
    </location>
</feature>
<dbReference type="Pfam" id="PF02949">
    <property type="entry name" value="7tm_6"/>
    <property type="match status" value="1"/>
</dbReference>
<keyword evidence="2" id="KW-0716">Sensory transduction</keyword>